<dbReference type="InterPro" id="IPR036673">
    <property type="entry name" value="Cyanovirin-N_sf"/>
</dbReference>
<accession>A0AA38N248</accession>
<dbReference type="Pfam" id="PF08881">
    <property type="entry name" value="CVNH"/>
    <property type="match status" value="1"/>
</dbReference>
<name>A0AA38N248_9AGAR</name>
<dbReference type="SMART" id="SM01111">
    <property type="entry name" value="CVNH"/>
    <property type="match status" value="1"/>
</dbReference>
<dbReference type="InterPro" id="IPR011058">
    <property type="entry name" value="Cyanovirin-N"/>
</dbReference>
<proteinExistence type="predicted"/>
<evidence type="ECO:0000256" key="1">
    <source>
        <dbReference type="SAM" id="MobiDB-lite"/>
    </source>
</evidence>
<feature type="compositionally biased region" description="Low complexity" evidence="1">
    <location>
        <begin position="53"/>
        <end position="63"/>
    </location>
</feature>
<evidence type="ECO:0000313" key="3">
    <source>
        <dbReference type="EMBL" id="KAJ3733697.1"/>
    </source>
</evidence>
<dbReference type="Gene3D" id="2.30.60.10">
    <property type="entry name" value="Cyanovirin-N"/>
    <property type="match status" value="1"/>
</dbReference>
<evidence type="ECO:0000259" key="2">
    <source>
        <dbReference type="SMART" id="SM01111"/>
    </source>
</evidence>
<feature type="region of interest" description="Disordered" evidence="1">
    <location>
        <begin position="47"/>
        <end position="85"/>
    </location>
</feature>
<dbReference type="AlphaFoldDB" id="A0AA38N248"/>
<sequence>MSNARGASLSGSDLTAQLQHNGRAVEAHIDLSERIKIVSGRLVYVPPSANSDVTSPPSTTPVTGNESTASRPGSPGSPPPSYEDSFAEQFSEFKSSHKSSYSARSSSYFKFSLRDKPLRLVGSILHAECRRAGQREYVHSELDLNSYIGVIDGQLVWGREGFFSISQDVRLEEFILHAECKNESGTTSHSSLDLSRYLQTYDGVLGVKVATDTTEISTLFSEASWMKFKVVTEPDPIGVLGTLGDQAAFKTAFSSLATTTTEHVVAEMTQELSVAAAQYVKSAVTDTVKAKMTEIVTNAVSARVREEITKKVDEAFAVARESVLKACYDMADEAANDVTIQYTQSVVGPMEDKITESCNKLVEYALREVSESAIGQFQERAEILMEREIVGAGIRRAATQARLLKILAATF</sequence>
<dbReference type="EMBL" id="JANVFO010000016">
    <property type="protein sequence ID" value="KAJ3733697.1"/>
    <property type="molecule type" value="Genomic_DNA"/>
</dbReference>
<gene>
    <name evidence="3" type="ORF">DFJ43DRAFT_1066300</name>
</gene>
<feature type="domain" description="Cyanovirin-N" evidence="2">
    <location>
        <begin position="110"/>
        <end position="207"/>
    </location>
</feature>
<keyword evidence="4" id="KW-1185">Reference proteome</keyword>
<dbReference type="Proteomes" id="UP001176059">
    <property type="component" value="Unassembled WGS sequence"/>
</dbReference>
<evidence type="ECO:0000313" key="4">
    <source>
        <dbReference type="Proteomes" id="UP001176059"/>
    </source>
</evidence>
<protein>
    <recommendedName>
        <fullName evidence="2">Cyanovirin-N domain-containing protein</fullName>
    </recommendedName>
</protein>
<reference evidence="3" key="2">
    <citation type="journal article" date="2023" name="Proc. Natl. Acad. Sci. U.S.A.">
        <title>A global phylogenomic analysis of the shiitake genus Lentinula.</title>
        <authorList>
            <person name="Sierra-Patev S."/>
            <person name="Min B."/>
            <person name="Naranjo-Ortiz M."/>
            <person name="Looney B."/>
            <person name="Konkel Z."/>
            <person name="Slot J.C."/>
            <person name="Sakamoto Y."/>
            <person name="Steenwyk J.L."/>
            <person name="Rokas A."/>
            <person name="Carro J."/>
            <person name="Camarero S."/>
            <person name="Ferreira P."/>
            <person name="Molpeceres G."/>
            <person name="Ruiz-Duenas F.J."/>
            <person name="Serrano A."/>
            <person name="Henrissat B."/>
            <person name="Drula E."/>
            <person name="Hughes K.W."/>
            <person name="Mata J.L."/>
            <person name="Ishikawa N.K."/>
            <person name="Vargas-Isla R."/>
            <person name="Ushijima S."/>
            <person name="Smith C.A."/>
            <person name="Donoghue J."/>
            <person name="Ahrendt S."/>
            <person name="Andreopoulos W."/>
            <person name="He G."/>
            <person name="LaButti K."/>
            <person name="Lipzen A."/>
            <person name="Ng V."/>
            <person name="Riley R."/>
            <person name="Sandor L."/>
            <person name="Barry K."/>
            <person name="Martinez A.T."/>
            <person name="Xiao Y."/>
            <person name="Gibbons J.G."/>
            <person name="Terashima K."/>
            <person name="Grigoriev I.V."/>
            <person name="Hibbett D."/>
        </authorList>
    </citation>
    <scope>NUCLEOTIDE SEQUENCE</scope>
    <source>
        <strain evidence="3">ET3784</strain>
    </source>
</reference>
<dbReference type="SUPFAM" id="SSF51322">
    <property type="entry name" value="Cyanovirin-N"/>
    <property type="match status" value="1"/>
</dbReference>
<organism evidence="3 4">
    <name type="scientific">Lentinula guzmanii</name>
    <dbReference type="NCBI Taxonomy" id="2804957"/>
    <lineage>
        <taxon>Eukaryota</taxon>
        <taxon>Fungi</taxon>
        <taxon>Dikarya</taxon>
        <taxon>Basidiomycota</taxon>
        <taxon>Agaricomycotina</taxon>
        <taxon>Agaricomycetes</taxon>
        <taxon>Agaricomycetidae</taxon>
        <taxon>Agaricales</taxon>
        <taxon>Marasmiineae</taxon>
        <taxon>Omphalotaceae</taxon>
        <taxon>Lentinula</taxon>
    </lineage>
</organism>
<reference evidence="3" key="1">
    <citation type="submission" date="2022-08" db="EMBL/GenBank/DDBJ databases">
        <authorList>
            <consortium name="DOE Joint Genome Institute"/>
            <person name="Min B."/>
            <person name="Sierra-Patev S."/>
            <person name="Naranjo-Ortiz M."/>
            <person name="Looney B."/>
            <person name="Konkel Z."/>
            <person name="Slot J.C."/>
            <person name="Sakamoto Y."/>
            <person name="Steenwyk J.L."/>
            <person name="Rokas A."/>
            <person name="Carro J."/>
            <person name="Camarero S."/>
            <person name="Ferreira P."/>
            <person name="Molpeceres G."/>
            <person name="Ruiz-duenas F.J."/>
            <person name="Serrano A."/>
            <person name="Henrissat B."/>
            <person name="Drula E."/>
            <person name="Hughes K.W."/>
            <person name="Mata J.L."/>
            <person name="Ishikawa N.K."/>
            <person name="Vargas-Isla R."/>
            <person name="Ushijima S."/>
            <person name="Smith C.A."/>
            <person name="Ahrendt S."/>
            <person name="Andreopoulos W."/>
            <person name="He G."/>
            <person name="LaButti K."/>
            <person name="Lipzen A."/>
            <person name="Ng V."/>
            <person name="Riley R."/>
            <person name="Sandor L."/>
            <person name="Barry K."/>
            <person name="Martinez A.T."/>
            <person name="Xiao Y."/>
            <person name="Gibbons J.G."/>
            <person name="Terashima K."/>
            <person name="Hibbett D.S."/>
            <person name="Grigoriev I.V."/>
        </authorList>
    </citation>
    <scope>NUCLEOTIDE SEQUENCE</scope>
    <source>
        <strain evidence="3">ET3784</strain>
    </source>
</reference>
<comment type="caution">
    <text evidence="3">The sequence shown here is derived from an EMBL/GenBank/DDBJ whole genome shotgun (WGS) entry which is preliminary data.</text>
</comment>